<proteinExistence type="predicted"/>
<name>A0A1Q9DDS7_SYMMI</name>
<dbReference type="OrthoDB" id="428067at2759"/>
<dbReference type="InterPro" id="IPR027434">
    <property type="entry name" value="Homing_endonucl"/>
</dbReference>
<evidence type="ECO:0000259" key="1">
    <source>
        <dbReference type="Pfam" id="PF14528"/>
    </source>
</evidence>
<protein>
    <recommendedName>
        <fullName evidence="1">Homing endonuclease LAGLIDADG domain-containing protein</fullName>
    </recommendedName>
</protein>
<evidence type="ECO:0000313" key="3">
    <source>
        <dbReference type="Proteomes" id="UP000186817"/>
    </source>
</evidence>
<dbReference type="AlphaFoldDB" id="A0A1Q9DDS7"/>
<organism evidence="2 3">
    <name type="scientific">Symbiodinium microadriaticum</name>
    <name type="common">Dinoflagellate</name>
    <name type="synonym">Zooxanthella microadriatica</name>
    <dbReference type="NCBI Taxonomy" id="2951"/>
    <lineage>
        <taxon>Eukaryota</taxon>
        <taxon>Sar</taxon>
        <taxon>Alveolata</taxon>
        <taxon>Dinophyceae</taxon>
        <taxon>Suessiales</taxon>
        <taxon>Symbiodiniaceae</taxon>
        <taxon>Symbiodinium</taxon>
    </lineage>
</organism>
<dbReference type="SUPFAM" id="SSF55608">
    <property type="entry name" value="Homing endonucleases"/>
    <property type="match status" value="2"/>
</dbReference>
<feature type="domain" description="Homing endonuclease LAGLIDADG" evidence="1">
    <location>
        <begin position="448"/>
        <end position="514"/>
    </location>
</feature>
<dbReference type="Pfam" id="PF14528">
    <property type="entry name" value="LAGLIDADG_3"/>
    <property type="match status" value="1"/>
</dbReference>
<dbReference type="GO" id="GO:0004519">
    <property type="term" value="F:endonuclease activity"/>
    <property type="evidence" value="ECO:0007669"/>
    <property type="project" value="InterPro"/>
</dbReference>
<dbReference type="Gene3D" id="3.10.28.10">
    <property type="entry name" value="Homing endonucleases"/>
    <property type="match status" value="2"/>
</dbReference>
<dbReference type="Proteomes" id="UP000186817">
    <property type="component" value="Unassembled WGS sequence"/>
</dbReference>
<keyword evidence="3" id="KW-1185">Reference proteome</keyword>
<gene>
    <name evidence="2" type="ORF">AK812_SmicGene24784</name>
</gene>
<evidence type="ECO:0000313" key="2">
    <source>
        <dbReference type="EMBL" id="OLP93319.1"/>
    </source>
</evidence>
<accession>A0A1Q9DDS7</accession>
<comment type="caution">
    <text evidence="2">The sequence shown here is derived from an EMBL/GenBank/DDBJ whole genome shotgun (WGS) entry which is preliminary data.</text>
</comment>
<dbReference type="InterPro" id="IPR004860">
    <property type="entry name" value="LAGLIDADG_dom"/>
</dbReference>
<reference evidence="2 3" key="1">
    <citation type="submission" date="2016-02" db="EMBL/GenBank/DDBJ databases">
        <title>Genome analysis of coral dinoflagellate symbionts highlights evolutionary adaptations to a symbiotic lifestyle.</title>
        <authorList>
            <person name="Aranda M."/>
            <person name="Li Y."/>
            <person name="Liew Y.J."/>
            <person name="Baumgarten S."/>
            <person name="Simakov O."/>
            <person name="Wilson M."/>
            <person name="Piel J."/>
            <person name="Ashoor H."/>
            <person name="Bougouffa S."/>
            <person name="Bajic V.B."/>
            <person name="Ryu T."/>
            <person name="Ravasi T."/>
            <person name="Bayer T."/>
            <person name="Micklem G."/>
            <person name="Kim H."/>
            <person name="Bhak J."/>
            <person name="Lajeunesse T.C."/>
            <person name="Voolstra C.R."/>
        </authorList>
    </citation>
    <scope>NUCLEOTIDE SEQUENCE [LARGE SCALE GENOMIC DNA]</scope>
    <source>
        <strain evidence="2 3">CCMP2467</strain>
    </source>
</reference>
<dbReference type="EMBL" id="LSRX01000586">
    <property type="protein sequence ID" value="OLP93319.1"/>
    <property type="molecule type" value="Genomic_DNA"/>
</dbReference>
<sequence length="647" mass="71756">MTGLQKGGEEAKLFRHRWDFGGRVEGAAEPISKASTPEKVLSRFDQICLELHWLGRPMRGGDYETKARALEKLAEQFVLLHAHGNSPSEPHGIASVLEVLYVHKRLLAPGGKEALDVLMFCVGLKRVDCPAREGLTGIAQKGLLGYMTDIEGKRKEGKMLLPASRMYSDEVVQDTQREVQMKSREFRAVLLVSRRFASYAELAPCDRVGLGMQVLFPQAVLARRQAGWAAWWTGCSLSPAICASGLKSLVGAARFNADLCCNFRVEASDTLKEAQRKNEQLRARLRKSPWPELRLFSSRERSYSLPLRAEGRELPHLLSESVLTYLAGFFDGDGCVSCAPDLSGCYLSITQSFNQAEVLMLFRETFAGSISLHRDGMGLQKPSLRWTVGGQSARNAAQLLVPHSITKCKQLVLAAGWPNAKSCREGCKTELRALKENDSAVAGPCSWEYFAGFFDAEGYIQQRNGRVSLDLQIGQKHPRVLKCLREFVARGLGIDATLRKMKRDRDLHALEVSGLLKCKRILQHLLNAGLLCKAKQAQLAVGLTPGNAQQVSDQLSELTGNQTFGKRLDAAGRERAKKIRSAQAAAARLKRRGQFAEAVAKLGEVEVLKHEHELLKACCENKQLMEYMHKVQSLHRNSWEGPLAHGM</sequence>